<evidence type="ECO:0000313" key="1">
    <source>
        <dbReference type="EMBL" id="CRY95406.1"/>
    </source>
</evidence>
<accession>A0A0H5Q0A6</accession>
<reference evidence="1" key="2">
    <citation type="submission" date="2015-07" db="EMBL/GenBank/DDBJ databases">
        <title>Plasmids, circular viruses and viroids from rat gut.</title>
        <authorList>
            <person name="Jorgensen T.J."/>
            <person name="Hansen M.A."/>
            <person name="Xu Z."/>
            <person name="Tabak M.A."/>
            <person name="Sorensen S.J."/>
            <person name="Hansen L.H."/>
        </authorList>
    </citation>
    <scope>NUCLEOTIDE SEQUENCE</scope>
    <source>
        <strain evidence="1">RGRH0616</strain>
    </source>
</reference>
<organism evidence="1">
    <name type="scientific">uncultured prokaryote</name>
    <dbReference type="NCBI Taxonomy" id="198431"/>
    <lineage>
        <taxon>unclassified sequences</taxon>
        <taxon>environmental samples</taxon>
    </lineage>
</organism>
<name>A0A0H5Q0A6_9ZZZZ</name>
<proteinExistence type="predicted"/>
<protein>
    <submittedName>
        <fullName evidence="1">Uncharacterized protein</fullName>
    </submittedName>
</protein>
<sequence length="220" mass="23969">MAIIQKSTVEAQIRRYREINESIRSFESKLDNGLTAAARTTRVMEHQKKFETELAELKRDLQAALDFYQARREVLAQPLRALVVASLNQAEAVNPGIAVTCENMALLGETGLLGIMKEPVHPAVLLTACNLISASIPEGRNTLEAGVLNAAIATCARKFIDMAGMRACAEMELAIYKVLMAYASRNGAGHARIASALKVEELTKLLDPNSNAGQFTQIEL</sequence>
<dbReference type="AlphaFoldDB" id="A0A0H5Q0A6"/>
<dbReference type="EMBL" id="LN853245">
    <property type="protein sequence ID" value="CRY95406.1"/>
    <property type="molecule type" value="Genomic_DNA"/>
</dbReference>
<reference evidence="1" key="1">
    <citation type="submission" date="2015-06" db="EMBL/GenBank/DDBJ databases">
        <authorList>
            <person name="Joergensen T."/>
        </authorList>
    </citation>
    <scope>NUCLEOTIDE SEQUENCE</scope>
    <source>
        <strain evidence="1">RGRH0616</strain>
    </source>
</reference>